<dbReference type="Proteomes" id="UP000034664">
    <property type="component" value="Unassembled WGS sequence"/>
</dbReference>
<dbReference type="EMBL" id="LBZM01000019">
    <property type="protein sequence ID" value="KKR71783.1"/>
    <property type="molecule type" value="Genomic_DNA"/>
</dbReference>
<evidence type="ECO:0000259" key="1">
    <source>
        <dbReference type="SMART" id="SM00881"/>
    </source>
</evidence>
<dbReference type="Gene3D" id="3.40.50.720">
    <property type="entry name" value="NAD(P)-binding Rossmann-like Domain"/>
    <property type="match status" value="1"/>
</dbReference>
<dbReference type="InterPro" id="IPR003781">
    <property type="entry name" value="CoA-bd"/>
</dbReference>
<comment type="caution">
    <text evidence="2">The sequence shown here is derived from an EMBL/GenBank/DDBJ whole genome shotgun (WGS) entry which is preliminary data.</text>
</comment>
<dbReference type="SUPFAM" id="SSF51735">
    <property type="entry name" value="NAD(P)-binding Rossmann-fold domains"/>
    <property type="match status" value="1"/>
</dbReference>
<protein>
    <submittedName>
        <fullName evidence="2">CoA-binding domain protein</fullName>
    </submittedName>
</protein>
<dbReference type="AlphaFoldDB" id="A0A0G0T3Z4"/>
<gene>
    <name evidence="2" type="ORF">UU14_C0019G0028</name>
</gene>
<name>A0A0G0T3Z4_9BACT</name>
<accession>A0A0G0T3Z4</accession>
<dbReference type="Pfam" id="PF13380">
    <property type="entry name" value="CoA_binding_2"/>
    <property type="match status" value="1"/>
</dbReference>
<evidence type="ECO:0000313" key="2">
    <source>
        <dbReference type="EMBL" id="KKR71783.1"/>
    </source>
</evidence>
<feature type="domain" description="CoA-binding" evidence="1">
    <location>
        <begin position="7"/>
        <end position="102"/>
    </location>
</feature>
<dbReference type="PANTHER" id="PTHR33303:SF2">
    <property type="entry name" value="COA-BINDING DOMAIN-CONTAINING PROTEIN"/>
    <property type="match status" value="1"/>
</dbReference>
<dbReference type="InterPro" id="IPR036291">
    <property type="entry name" value="NAD(P)-bd_dom_sf"/>
</dbReference>
<reference evidence="2 3" key="1">
    <citation type="journal article" date="2015" name="Nature">
        <title>rRNA introns, odd ribosomes, and small enigmatic genomes across a large radiation of phyla.</title>
        <authorList>
            <person name="Brown C.T."/>
            <person name="Hug L.A."/>
            <person name="Thomas B.C."/>
            <person name="Sharon I."/>
            <person name="Castelle C.J."/>
            <person name="Singh A."/>
            <person name="Wilkins M.J."/>
            <person name="Williams K.H."/>
            <person name="Banfield J.F."/>
        </authorList>
    </citation>
    <scope>NUCLEOTIDE SEQUENCE [LARGE SCALE GENOMIC DNA]</scope>
</reference>
<proteinExistence type="predicted"/>
<dbReference type="PANTHER" id="PTHR33303">
    <property type="entry name" value="CYTOPLASMIC PROTEIN-RELATED"/>
    <property type="match status" value="1"/>
</dbReference>
<dbReference type="SMART" id="SM00881">
    <property type="entry name" value="CoA_binding"/>
    <property type="match status" value="1"/>
</dbReference>
<organism evidence="2 3">
    <name type="scientific">Candidatus Roizmanbacteria bacterium GW2011_GWB1_40_7</name>
    <dbReference type="NCBI Taxonomy" id="1618482"/>
    <lineage>
        <taxon>Bacteria</taxon>
        <taxon>Candidatus Roizmaniibacteriota</taxon>
    </lineage>
</organism>
<evidence type="ECO:0000313" key="3">
    <source>
        <dbReference type="Proteomes" id="UP000034664"/>
    </source>
</evidence>
<sequence length="138" mass="15636">MNITNIIKSAKTIAVVGLSDKPERYSYQVAEYLQKHGYRIIPINPNVTEVLGETSYPDLLSIPKETSIDIVDIFRRSELVRPHVKEAVKRGDAKLIWMQEGVENEEAKKIAEESGIAVVMNACLMVQHKNNEQQNRTT</sequence>